<dbReference type="InterPro" id="IPR001538">
    <property type="entry name" value="Man6P_isomerase-2_C"/>
</dbReference>
<evidence type="ECO:0000256" key="4">
    <source>
        <dbReference type="ARBA" id="ARBA00022679"/>
    </source>
</evidence>
<comment type="pathway">
    <text evidence="1">Nucleotide-sugar biosynthesis; GDP-alpha-D-mannose biosynthesis; GDP-alpha-D-mannose from alpha-D-mannose 1-phosphate (GTP route): step 1/1.</text>
</comment>
<dbReference type="InterPro" id="IPR014710">
    <property type="entry name" value="RmlC-like_jellyroll"/>
</dbReference>
<evidence type="ECO:0000259" key="11">
    <source>
        <dbReference type="Pfam" id="PF01050"/>
    </source>
</evidence>
<evidence type="ECO:0000256" key="5">
    <source>
        <dbReference type="ARBA" id="ARBA00022695"/>
    </source>
</evidence>
<dbReference type="Pfam" id="PF00483">
    <property type="entry name" value="NTP_transferase"/>
    <property type="match status" value="1"/>
</dbReference>
<dbReference type="FunFam" id="2.60.120.10:FF:000032">
    <property type="entry name" value="Mannose-1-phosphate guanylyltransferase/mannose-6-phosphate isomerase"/>
    <property type="match status" value="1"/>
</dbReference>
<dbReference type="Gene3D" id="3.90.550.10">
    <property type="entry name" value="Spore Coat Polysaccharide Biosynthesis Protein SpsA, Chain A"/>
    <property type="match status" value="1"/>
</dbReference>
<evidence type="ECO:0000256" key="3">
    <source>
        <dbReference type="ARBA" id="ARBA00012387"/>
    </source>
</evidence>
<dbReference type="NCBIfam" id="TIGR01479">
    <property type="entry name" value="GMP_PMI"/>
    <property type="match status" value="1"/>
</dbReference>
<dbReference type="InterPro" id="IPR011051">
    <property type="entry name" value="RmlC_Cupin_sf"/>
</dbReference>
<accession>A0A0A8J5Q6</accession>
<gene>
    <name evidence="13" type="primary">manC</name>
</gene>
<sequence>MSKMSDVPLIAVVMAGGTGSRLWPLSREHYPKQFLQLSGENTLLQSTLLRLSPLSCETPLVITNEQHRFVVAEQLRQINQLSDNIILEPCGRNTAPAIALSAFTALKRNEQQDPILLVLAADHVINKTDVFCNAIKNSISIVEQGNILTFGIIPDYAETGYGYIEKGSIVKESQRGVGNTFYHVEQFVEKPNRSRAEEYISSGKYLWNSGMFMFKASVYLEELKKYRPDIYDICEKTVSSSYHDLDFIRLSKDVFQNCPSESIDFAVMEKTKRCIVYPVDIGWNDVGSWQSLWDVSDKTPTGDVCKGDILTYNTKNNYIHSESALVAAVGVEDIVIVQTKDAILVSKKSEVQDVKKIVQMLKMQERSEYLSHREEFRPWGKFDAIEQGDRYKVKKIVVKPGEGLSLRMHHHRSEHWIVLSGTAKVTLNNKTFLVTANESVYIPLGATYSLENPGIIPLNLIEVSSGDYLGEDDIVRQKERYKIDD</sequence>
<evidence type="ECO:0000256" key="9">
    <source>
        <dbReference type="RuleBase" id="RU004190"/>
    </source>
</evidence>
<keyword evidence="5 13" id="KW-0548">Nucleotidyltransferase</keyword>
<evidence type="ECO:0000256" key="6">
    <source>
        <dbReference type="ARBA" id="ARBA00022741"/>
    </source>
</evidence>
<feature type="domain" description="Nucleotidyl transferase" evidence="10">
    <location>
        <begin position="11"/>
        <end position="299"/>
    </location>
</feature>
<protein>
    <recommendedName>
        <fullName evidence="3">mannose-1-phosphate guanylyltransferase</fullName>
        <ecNumber evidence="3">2.7.7.13</ecNumber>
    </recommendedName>
</protein>
<name>A0A0A8J5Q6_ECOLX</name>
<dbReference type="Pfam" id="PF22640">
    <property type="entry name" value="ManC_GMP_beta-helix"/>
    <property type="match status" value="1"/>
</dbReference>
<dbReference type="GO" id="GO:0000271">
    <property type="term" value="P:polysaccharide biosynthetic process"/>
    <property type="evidence" value="ECO:0007669"/>
    <property type="project" value="InterPro"/>
</dbReference>
<dbReference type="GO" id="GO:0005525">
    <property type="term" value="F:GTP binding"/>
    <property type="evidence" value="ECO:0007669"/>
    <property type="project" value="UniProtKB-KW"/>
</dbReference>
<dbReference type="GO" id="GO:0004475">
    <property type="term" value="F:mannose-1-phosphate guanylyltransferase (GTP) activity"/>
    <property type="evidence" value="ECO:0007669"/>
    <property type="project" value="UniProtKB-EC"/>
</dbReference>
<feature type="domain" description="Mannose-6-phosphate isomerase type II C-terminal" evidence="11">
    <location>
        <begin position="365"/>
        <end position="477"/>
    </location>
</feature>
<dbReference type="InterPro" id="IPR054566">
    <property type="entry name" value="ManC/GMP-like_b-helix"/>
</dbReference>
<dbReference type="EC" id="2.7.7.13" evidence="3"/>
<dbReference type="PANTHER" id="PTHR46390">
    <property type="entry name" value="MANNOSE-1-PHOSPHATE GUANYLYLTRANSFERASE"/>
    <property type="match status" value="1"/>
</dbReference>
<reference evidence="13" key="1">
    <citation type="journal article" date="2014" name="DNA Res.">
        <title>A complete view of the genetic diversity of the Escherichia coli O-antigen biosynthesis gene cluster.</title>
        <authorList>
            <person name="Iguchi A."/>
            <person name="Iyoda S."/>
            <person name="Kikuchi T."/>
            <person name="Ogura Y."/>
            <person name="Katsura K."/>
            <person name="Ohnishi M."/>
            <person name="Hayashi T."/>
            <person name="Thomson N.R."/>
        </authorList>
    </citation>
    <scope>NUCLEOTIDE SEQUENCE</scope>
    <source>
        <strain evidence="13">H77</strain>
    </source>
</reference>
<dbReference type="EMBL" id="AB812039">
    <property type="protein sequence ID" value="BAQ01357.1"/>
    <property type="molecule type" value="Genomic_DNA"/>
</dbReference>
<dbReference type="InterPro" id="IPR006375">
    <property type="entry name" value="Man1P_GuaTrfase/Man6P_Isoase"/>
</dbReference>
<dbReference type="AlphaFoldDB" id="A0A0A8J5Q6"/>
<dbReference type="GO" id="GO:0009298">
    <property type="term" value="P:GDP-mannose biosynthetic process"/>
    <property type="evidence" value="ECO:0007669"/>
    <property type="project" value="UniProtKB-UniPathway"/>
</dbReference>
<dbReference type="PANTHER" id="PTHR46390:SF1">
    <property type="entry name" value="MANNOSE-1-PHOSPHATE GUANYLYLTRANSFERASE"/>
    <property type="match status" value="1"/>
</dbReference>
<dbReference type="InterPro" id="IPR005835">
    <property type="entry name" value="NTP_transferase_dom"/>
</dbReference>
<evidence type="ECO:0000256" key="8">
    <source>
        <dbReference type="ARBA" id="ARBA00047343"/>
    </source>
</evidence>
<dbReference type="UniPathway" id="UPA00126">
    <property type="reaction ID" value="UER00930"/>
</dbReference>
<dbReference type="SUPFAM" id="SSF53448">
    <property type="entry name" value="Nucleotide-diphospho-sugar transferases"/>
    <property type="match status" value="1"/>
</dbReference>
<dbReference type="CDD" id="cd02509">
    <property type="entry name" value="GDP-M1P_Guanylyltransferase"/>
    <property type="match status" value="1"/>
</dbReference>
<dbReference type="Pfam" id="PF01050">
    <property type="entry name" value="MannoseP_isomer"/>
    <property type="match status" value="1"/>
</dbReference>
<keyword evidence="6" id="KW-0547">Nucleotide-binding</keyword>
<comment type="catalytic activity">
    <reaction evidence="8">
        <text>alpha-D-mannose 1-phosphate + GTP + H(+) = GDP-alpha-D-mannose + diphosphate</text>
        <dbReference type="Rhea" id="RHEA:15229"/>
        <dbReference type="ChEBI" id="CHEBI:15378"/>
        <dbReference type="ChEBI" id="CHEBI:33019"/>
        <dbReference type="ChEBI" id="CHEBI:37565"/>
        <dbReference type="ChEBI" id="CHEBI:57527"/>
        <dbReference type="ChEBI" id="CHEBI:58409"/>
        <dbReference type="EC" id="2.7.7.13"/>
    </reaction>
</comment>
<dbReference type="FunFam" id="3.90.550.10:FF:000046">
    <property type="entry name" value="Mannose-1-phosphate guanylyltransferase (GDP)"/>
    <property type="match status" value="1"/>
</dbReference>
<dbReference type="InterPro" id="IPR029044">
    <property type="entry name" value="Nucleotide-diphossugar_trans"/>
</dbReference>
<keyword evidence="7" id="KW-0342">GTP-binding</keyword>
<comment type="similarity">
    <text evidence="2 9">Belongs to the mannose-6-phosphate isomerase type 2 family.</text>
</comment>
<proteinExistence type="inferred from homology"/>
<dbReference type="InterPro" id="IPR049577">
    <property type="entry name" value="GMPP_N"/>
</dbReference>
<dbReference type="CDD" id="cd02213">
    <property type="entry name" value="cupin_PMI_typeII_C"/>
    <property type="match status" value="1"/>
</dbReference>
<keyword evidence="4 13" id="KW-0808">Transferase</keyword>
<feature type="domain" description="MannoseP isomerase/GMP-like beta-helix" evidence="12">
    <location>
        <begin position="312"/>
        <end position="361"/>
    </location>
</feature>
<dbReference type="Gene3D" id="2.60.120.10">
    <property type="entry name" value="Jelly Rolls"/>
    <property type="match status" value="1"/>
</dbReference>
<dbReference type="SUPFAM" id="SSF51182">
    <property type="entry name" value="RmlC-like cupins"/>
    <property type="match status" value="1"/>
</dbReference>
<evidence type="ECO:0000259" key="12">
    <source>
        <dbReference type="Pfam" id="PF22640"/>
    </source>
</evidence>
<evidence type="ECO:0000256" key="7">
    <source>
        <dbReference type="ARBA" id="ARBA00023134"/>
    </source>
</evidence>
<evidence type="ECO:0000256" key="1">
    <source>
        <dbReference type="ARBA" id="ARBA00004823"/>
    </source>
</evidence>
<organism evidence="13">
    <name type="scientific">Escherichia coli</name>
    <dbReference type="NCBI Taxonomy" id="562"/>
    <lineage>
        <taxon>Bacteria</taxon>
        <taxon>Pseudomonadati</taxon>
        <taxon>Pseudomonadota</taxon>
        <taxon>Gammaproteobacteria</taxon>
        <taxon>Enterobacterales</taxon>
        <taxon>Enterobacteriaceae</taxon>
        <taxon>Escherichia</taxon>
    </lineage>
</organism>
<evidence type="ECO:0000256" key="2">
    <source>
        <dbReference type="ARBA" id="ARBA00006115"/>
    </source>
</evidence>
<evidence type="ECO:0000259" key="10">
    <source>
        <dbReference type="Pfam" id="PF00483"/>
    </source>
</evidence>
<dbReference type="InterPro" id="IPR051161">
    <property type="entry name" value="Mannose-6P_isomerase_type2"/>
</dbReference>
<evidence type="ECO:0000313" key="13">
    <source>
        <dbReference type="EMBL" id="BAQ01357.1"/>
    </source>
</evidence>